<dbReference type="AlphaFoldDB" id="A0A8T1YWU1"/>
<name>A0A8T1YWU1_9BRAS</name>
<reference evidence="1 2" key="1">
    <citation type="submission" date="2020-12" db="EMBL/GenBank/DDBJ databases">
        <title>Concerted genomic and epigenomic changes stabilize Arabidopsis allopolyploids.</title>
        <authorList>
            <person name="Chen Z."/>
        </authorList>
    </citation>
    <scope>NUCLEOTIDE SEQUENCE [LARGE SCALE GENOMIC DNA]</scope>
    <source>
        <strain evidence="1">Allo738</strain>
        <tissue evidence="1">Leaf</tissue>
    </source>
</reference>
<keyword evidence="2" id="KW-1185">Reference proteome</keyword>
<gene>
    <name evidence="1" type="ORF">ISN45_Aa06g016450</name>
</gene>
<comment type="caution">
    <text evidence="1">The sequence shown here is derived from an EMBL/GenBank/DDBJ whole genome shotgun (WGS) entry which is preliminary data.</text>
</comment>
<evidence type="ECO:0000313" key="2">
    <source>
        <dbReference type="Proteomes" id="UP000694240"/>
    </source>
</evidence>
<dbReference type="EMBL" id="JAEFBK010000011">
    <property type="protein sequence ID" value="KAG7550910.1"/>
    <property type="molecule type" value="Genomic_DNA"/>
</dbReference>
<sequence>MAETRSMLLNEAVVRETEVVLGRLEQAIAERNQQFDKRMAELREAIQLFSDQVNHSSSCGHLQQKRSSPVVSMTPETPDHYLQHKNSGICMIDNDVEDRFLSDSAFVENEIEKDLVEIDVAKSSDDNQLADAGDVFGFNVEVSESDLLFNQSHLIQEQAKKNYTDLILETSLLQQRDLILTHQVSPPHWEISRRSSMESMDVNDESKAFHYVYDDLPSAIVRTHQWQSQFVLEYVGNIACQVFDIMSLGTSLLQSKRRKTFLKTWWFKFKATSQPRELIQGEPGIQELNKDNSFQDYAMSVCAKKLLSQRDLVGDTDFVLEMVDWCEQSPSMKTLLCAHQLVGKWPLMGQRMMKKEKILKCWKFKFKPDNVDIKQHHNQVFSVPAFGIDMWVIHHEEKLHVVNGFVVIVLFRHSTGLSIRLQRKTLQDLQKFTIGVVLFLIKHKWRFKFLHSASELVLYFDSLELSTSYANLRDCLWTRGSSTGRYEYFIWEQNDKRRKPLCNRRLIDYKLGSEPKTVARLYQCVDQLVKMELAKEEQMLEVTQSQTFDPGIRLESKATCCIDGFNQMDS</sequence>
<protein>
    <submittedName>
        <fullName evidence="1">Uncharacterized protein</fullName>
    </submittedName>
</protein>
<organism evidence="1 2">
    <name type="scientific">Arabidopsis thaliana x Arabidopsis arenosa</name>
    <dbReference type="NCBI Taxonomy" id="1240361"/>
    <lineage>
        <taxon>Eukaryota</taxon>
        <taxon>Viridiplantae</taxon>
        <taxon>Streptophyta</taxon>
        <taxon>Embryophyta</taxon>
        <taxon>Tracheophyta</taxon>
        <taxon>Spermatophyta</taxon>
        <taxon>Magnoliopsida</taxon>
        <taxon>eudicotyledons</taxon>
        <taxon>Gunneridae</taxon>
        <taxon>Pentapetalae</taxon>
        <taxon>rosids</taxon>
        <taxon>malvids</taxon>
        <taxon>Brassicales</taxon>
        <taxon>Brassicaceae</taxon>
        <taxon>Camelineae</taxon>
        <taxon>Arabidopsis</taxon>
    </lineage>
</organism>
<accession>A0A8T1YWU1</accession>
<evidence type="ECO:0000313" key="1">
    <source>
        <dbReference type="EMBL" id="KAG7550910.1"/>
    </source>
</evidence>
<dbReference type="Proteomes" id="UP000694240">
    <property type="component" value="Chromosome 11"/>
</dbReference>
<proteinExistence type="predicted"/>